<organism evidence="1 2">
    <name type="scientific">Effusibacillus consociatus</name>
    <dbReference type="NCBI Taxonomy" id="1117041"/>
    <lineage>
        <taxon>Bacteria</taxon>
        <taxon>Bacillati</taxon>
        <taxon>Bacillota</taxon>
        <taxon>Bacilli</taxon>
        <taxon>Bacillales</taxon>
        <taxon>Alicyclobacillaceae</taxon>
        <taxon>Effusibacillus</taxon>
    </lineage>
</organism>
<accession>A0ABV9Q1Y0</accession>
<sequence length="42" mass="5141">MRYNKSMDYEDMIELHSNPVVREMKAMVDQFRELDFSHRAYG</sequence>
<dbReference type="Proteomes" id="UP001596002">
    <property type="component" value="Unassembled WGS sequence"/>
</dbReference>
<comment type="caution">
    <text evidence="1">The sequence shown here is derived from an EMBL/GenBank/DDBJ whole genome shotgun (WGS) entry which is preliminary data.</text>
</comment>
<gene>
    <name evidence="1" type="ORF">ACFO8Q_07815</name>
</gene>
<evidence type="ECO:0000313" key="2">
    <source>
        <dbReference type="Proteomes" id="UP001596002"/>
    </source>
</evidence>
<dbReference type="RefSeq" id="WP_380025189.1">
    <property type="nucleotide sequence ID" value="NZ_JBHSHC010000052.1"/>
</dbReference>
<name>A0ABV9Q1Y0_9BACL</name>
<reference evidence="2" key="1">
    <citation type="journal article" date="2019" name="Int. J. Syst. Evol. Microbiol.">
        <title>The Global Catalogue of Microorganisms (GCM) 10K type strain sequencing project: providing services to taxonomists for standard genome sequencing and annotation.</title>
        <authorList>
            <consortium name="The Broad Institute Genomics Platform"/>
            <consortium name="The Broad Institute Genome Sequencing Center for Infectious Disease"/>
            <person name="Wu L."/>
            <person name="Ma J."/>
        </authorList>
    </citation>
    <scope>NUCLEOTIDE SEQUENCE [LARGE SCALE GENOMIC DNA]</scope>
    <source>
        <strain evidence="2">WYCCWR 12678</strain>
    </source>
</reference>
<proteinExistence type="predicted"/>
<protein>
    <submittedName>
        <fullName evidence="1">Uncharacterized protein</fullName>
    </submittedName>
</protein>
<evidence type="ECO:0000313" key="1">
    <source>
        <dbReference type="EMBL" id="MFC4767267.1"/>
    </source>
</evidence>
<dbReference type="EMBL" id="JBHSHC010000052">
    <property type="protein sequence ID" value="MFC4767267.1"/>
    <property type="molecule type" value="Genomic_DNA"/>
</dbReference>
<keyword evidence="2" id="KW-1185">Reference proteome</keyword>